<dbReference type="GO" id="GO:0005737">
    <property type="term" value="C:cytoplasm"/>
    <property type="evidence" value="ECO:0007669"/>
    <property type="project" value="UniProtKB-SubCell"/>
</dbReference>
<dbReference type="PANTHER" id="PTHR21237:SF23">
    <property type="entry name" value="GRPE PROTEIN HOMOLOG, MITOCHONDRIAL"/>
    <property type="match status" value="1"/>
</dbReference>
<comment type="subunit">
    <text evidence="3">Homodimer.</text>
</comment>
<dbReference type="SUPFAM" id="SSF58014">
    <property type="entry name" value="Coiled-coil domain of nucleotide exchange factor GrpE"/>
    <property type="match status" value="1"/>
</dbReference>
<sequence length="227" mass="26065">MSENDPVQDDTTTDDRRSEKPDMDDHPDDSSQESTSEESTEKTEAESEAETENGPSEELVERVEDSDPTDVATEIESLREQIDEHERTIEDLESSLKRKQADFKNYKKRMKKRREQERKRATEDLVTRIIDVRDNLKRGLDQDGDIREGIESTLNQFDHVLEGENVEEIAPEPGEDVDPQRHEVLMRVDSEQPPDAIDDVHRPGYKMAGKIIREAQVTVSDGESDEE</sequence>
<evidence type="ECO:0000256" key="1">
    <source>
        <dbReference type="ARBA" id="ARBA00009054"/>
    </source>
</evidence>
<evidence type="ECO:0000256" key="7">
    <source>
        <dbReference type="SAM" id="MobiDB-lite"/>
    </source>
</evidence>
<evidence type="ECO:0000313" key="9">
    <source>
        <dbReference type="Proteomes" id="UP000831768"/>
    </source>
</evidence>
<organism evidence="8 9">
    <name type="scientific">Halocatena salina</name>
    <dbReference type="NCBI Taxonomy" id="2934340"/>
    <lineage>
        <taxon>Archaea</taxon>
        <taxon>Methanobacteriati</taxon>
        <taxon>Methanobacteriota</taxon>
        <taxon>Stenosarchaea group</taxon>
        <taxon>Halobacteria</taxon>
        <taxon>Halobacteriales</taxon>
        <taxon>Natronomonadaceae</taxon>
        <taxon>Halocatena</taxon>
    </lineage>
</organism>
<dbReference type="GO" id="GO:0051082">
    <property type="term" value="F:unfolded protein binding"/>
    <property type="evidence" value="ECO:0007669"/>
    <property type="project" value="TreeGrafter"/>
</dbReference>
<dbReference type="Gene3D" id="2.30.22.10">
    <property type="entry name" value="Head domain of nucleotide exchange factor GrpE"/>
    <property type="match status" value="1"/>
</dbReference>
<reference evidence="8" key="1">
    <citation type="submission" date="2022-04" db="EMBL/GenBank/DDBJ databases">
        <title>Halocatena sp. nov., isolated from a salt lake.</title>
        <authorList>
            <person name="Cui H.-L."/>
        </authorList>
    </citation>
    <scope>NUCLEOTIDE SEQUENCE</scope>
    <source>
        <strain evidence="8">AD-1</strain>
    </source>
</reference>
<dbReference type="HAMAP" id="MF_01151">
    <property type="entry name" value="GrpE"/>
    <property type="match status" value="1"/>
</dbReference>
<comment type="subcellular location">
    <subcellularLocation>
        <location evidence="3">Cytoplasm</location>
    </subcellularLocation>
</comment>
<feature type="coiled-coil region" evidence="6">
    <location>
        <begin position="75"/>
        <end position="116"/>
    </location>
</feature>
<dbReference type="GO" id="GO:0051087">
    <property type="term" value="F:protein-folding chaperone binding"/>
    <property type="evidence" value="ECO:0007669"/>
    <property type="project" value="InterPro"/>
</dbReference>
<evidence type="ECO:0000256" key="6">
    <source>
        <dbReference type="SAM" id="Coils"/>
    </source>
</evidence>
<dbReference type="InterPro" id="IPR013805">
    <property type="entry name" value="GrpE_CC"/>
</dbReference>
<evidence type="ECO:0000256" key="2">
    <source>
        <dbReference type="ARBA" id="ARBA00023186"/>
    </source>
</evidence>
<feature type="region of interest" description="Disordered" evidence="7">
    <location>
        <begin position="1"/>
        <end position="72"/>
    </location>
</feature>
<evidence type="ECO:0000256" key="4">
    <source>
        <dbReference type="RuleBase" id="RU000639"/>
    </source>
</evidence>
<name>A0A8T9ZYF1_9EURY</name>
<protein>
    <recommendedName>
        <fullName evidence="3 4">Protein GrpE</fullName>
    </recommendedName>
    <alternativeName>
        <fullName evidence="3">HSP-70 cofactor</fullName>
    </alternativeName>
</protein>
<keyword evidence="2 3" id="KW-0143">Chaperone</keyword>
<dbReference type="PANTHER" id="PTHR21237">
    <property type="entry name" value="GRPE PROTEIN"/>
    <property type="match status" value="1"/>
</dbReference>
<evidence type="ECO:0000256" key="3">
    <source>
        <dbReference type="HAMAP-Rule" id="MF_01151"/>
    </source>
</evidence>
<dbReference type="Pfam" id="PF01025">
    <property type="entry name" value="GrpE"/>
    <property type="match status" value="1"/>
</dbReference>
<keyword evidence="3 4" id="KW-0346">Stress response</keyword>
<dbReference type="Proteomes" id="UP000831768">
    <property type="component" value="Chromosome"/>
</dbReference>
<evidence type="ECO:0000256" key="5">
    <source>
        <dbReference type="RuleBase" id="RU004478"/>
    </source>
</evidence>
<dbReference type="Gene3D" id="3.90.20.20">
    <property type="match status" value="1"/>
</dbReference>
<dbReference type="SUPFAM" id="SSF51064">
    <property type="entry name" value="Head domain of nucleotide exchange factor GrpE"/>
    <property type="match status" value="1"/>
</dbReference>
<proteinExistence type="inferred from homology"/>
<dbReference type="InterPro" id="IPR000740">
    <property type="entry name" value="GrpE"/>
</dbReference>
<gene>
    <name evidence="3" type="primary">grpE</name>
    <name evidence="8" type="ORF">MW046_06685</name>
</gene>
<feature type="compositionally biased region" description="Basic and acidic residues" evidence="7">
    <location>
        <begin position="13"/>
        <end position="24"/>
    </location>
</feature>
<feature type="compositionally biased region" description="Acidic residues" evidence="7">
    <location>
        <begin position="25"/>
        <end position="38"/>
    </location>
</feature>
<dbReference type="PROSITE" id="PS01071">
    <property type="entry name" value="GRPE"/>
    <property type="match status" value="1"/>
</dbReference>
<dbReference type="GO" id="GO:0000774">
    <property type="term" value="F:adenyl-nucleotide exchange factor activity"/>
    <property type="evidence" value="ECO:0007669"/>
    <property type="project" value="InterPro"/>
</dbReference>
<dbReference type="CDD" id="cd00446">
    <property type="entry name" value="GrpE"/>
    <property type="match status" value="1"/>
</dbReference>
<feature type="compositionally biased region" description="Acidic residues" evidence="7">
    <location>
        <begin position="1"/>
        <end position="12"/>
    </location>
</feature>
<evidence type="ECO:0000313" key="8">
    <source>
        <dbReference type="EMBL" id="UPM41681.1"/>
    </source>
</evidence>
<dbReference type="PRINTS" id="PR00773">
    <property type="entry name" value="GRPEPROTEIN"/>
</dbReference>
<keyword evidence="3" id="KW-0963">Cytoplasm</keyword>
<dbReference type="AlphaFoldDB" id="A0A8T9ZYF1"/>
<comment type="similarity">
    <text evidence="1 3 5">Belongs to the GrpE family.</text>
</comment>
<dbReference type="GO" id="GO:0006457">
    <property type="term" value="P:protein folding"/>
    <property type="evidence" value="ECO:0007669"/>
    <property type="project" value="InterPro"/>
</dbReference>
<keyword evidence="6" id="KW-0175">Coiled coil</keyword>
<comment type="function">
    <text evidence="3 4">Participates actively in the response to hyperosmotic and heat shock by preventing the aggregation of stress-denatured proteins, in association with DnaK and GrpE. It is the nucleotide exchange factor for DnaK and may function as a thermosensor. Unfolded proteins bind initially to DnaJ; upon interaction with the DnaJ-bound protein, DnaK hydrolyzes its bound ATP, resulting in the formation of a stable complex. GrpE releases ADP from DnaK; ATP binding to DnaK triggers the release of the substrate protein, thus completing the reaction cycle. Several rounds of ATP-dependent interactions between DnaJ, DnaK and GrpE are required for fully efficient folding.</text>
</comment>
<dbReference type="EMBL" id="CP096019">
    <property type="protein sequence ID" value="UPM41681.1"/>
    <property type="molecule type" value="Genomic_DNA"/>
</dbReference>
<dbReference type="KEGG" id="haad:MW046_06685"/>
<dbReference type="InterPro" id="IPR009012">
    <property type="entry name" value="GrpE_head"/>
</dbReference>
<keyword evidence="9" id="KW-1185">Reference proteome</keyword>
<accession>A0A8T9ZYF1</accession>
<dbReference type="GO" id="GO:0042803">
    <property type="term" value="F:protein homodimerization activity"/>
    <property type="evidence" value="ECO:0007669"/>
    <property type="project" value="InterPro"/>
</dbReference>